<dbReference type="AlphaFoldDB" id="A0A918X8B9"/>
<proteinExistence type="predicted"/>
<gene>
    <name evidence="1" type="ORF">GCM10007147_06060</name>
</gene>
<sequence length="121" mass="12605">MTARGQRGHETAHEVAGLLLVGDVPEDTHEHERDREVEVQVFAGGSQHVFGLAQIGVQVGGRPFRGARHQRAGVGEHERVVVDVDDAGLGCDGLGGLVGVVVGGQPGPHVQELADPGLTAR</sequence>
<dbReference type="EMBL" id="BMXL01000002">
    <property type="protein sequence ID" value="GHD17180.1"/>
    <property type="molecule type" value="Genomic_DNA"/>
</dbReference>
<keyword evidence="2" id="KW-1185">Reference proteome</keyword>
<evidence type="ECO:0000313" key="2">
    <source>
        <dbReference type="Proteomes" id="UP000654947"/>
    </source>
</evidence>
<protein>
    <submittedName>
        <fullName evidence="1">Uncharacterized protein</fullName>
    </submittedName>
</protein>
<reference evidence="1 2" key="1">
    <citation type="journal article" date="2014" name="Int. J. Syst. Evol. Microbiol.">
        <title>Complete genome sequence of Corynebacterium casei LMG S-19264T (=DSM 44701T), isolated from a smear-ripened cheese.</title>
        <authorList>
            <consortium name="US DOE Joint Genome Institute (JGI-PGF)"/>
            <person name="Walter F."/>
            <person name="Albersmeier A."/>
            <person name="Kalinowski J."/>
            <person name="Ruckert C."/>
        </authorList>
    </citation>
    <scope>NUCLEOTIDE SEQUENCE [LARGE SCALE GENOMIC DNA]</scope>
    <source>
        <strain evidence="1 2">KCTC 19473</strain>
    </source>
</reference>
<organism evidence="1 2">
    <name type="scientific">Nocardiopsis kunsanensis</name>
    <dbReference type="NCBI Taxonomy" id="141693"/>
    <lineage>
        <taxon>Bacteria</taxon>
        <taxon>Bacillati</taxon>
        <taxon>Actinomycetota</taxon>
        <taxon>Actinomycetes</taxon>
        <taxon>Streptosporangiales</taxon>
        <taxon>Nocardiopsidaceae</taxon>
        <taxon>Nocardiopsis</taxon>
    </lineage>
</organism>
<comment type="caution">
    <text evidence="1">The sequence shown here is derived from an EMBL/GenBank/DDBJ whole genome shotgun (WGS) entry which is preliminary data.</text>
</comment>
<evidence type="ECO:0000313" key="1">
    <source>
        <dbReference type="EMBL" id="GHD17180.1"/>
    </source>
</evidence>
<accession>A0A918X8B9</accession>
<dbReference type="Proteomes" id="UP000654947">
    <property type="component" value="Unassembled WGS sequence"/>
</dbReference>
<name>A0A918X8B9_9ACTN</name>